<reference evidence="4 5" key="1">
    <citation type="submission" date="2019-02" db="EMBL/GenBank/DDBJ databases">
        <title>Deep-cultivation of Planctomycetes and their phenomic and genomic characterization uncovers novel biology.</title>
        <authorList>
            <person name="Wiegand S."/>
            <person name="Jogler M."/>
            <person name="Boedeker C."/>
            <person name="Pinto D."/>
            <person name="Vollmers J."/>
            <person name="Rivas-Marin E."/>
            <person name="Kohn T."/>
            <person name="Peeters S.H."/>
            <person name="Heuer A."/>
            <person name="Rast P."/>
            <person name="Oberbeckmann S."/>
            <person name="Bunk B."/>
            <person name="Jeske O."/>
            <person name="Meyerdierks A."/>
            <person name="Storesund J.E."/>
            <person name="Kallscheuer N."/>
            <person name="Luecker S."/>
            <person name="Lage O.M."/>
            <person name="Pohl T."/>
            <person name="Merkel B.J."/>
            <person name="Hornburger P."/>
            <person name="Mueller R.-W."/>
            <person name="Bruemmer F."/>
            <person name="Labrenz M."/>
            <person name="Spormann A.M."/>
            <person name="Op Den Camp H."/>
            <person name="Overmann J."/>
            <person name="Amann R."/>
            <person name="Jetten M.S.M."/>
            <person name="Mascher T."/>
            <person name="Medema M.H."/>
            <person name="Devos D.P."/>
            <person name="Kaster A.-K."/>
            <person name="Ovreas L."/>
            <person name="Rohde M."/>
            <person name="Galperin M.Y."/>
            <person name="Jogler C."/>
        </authorList>
    </citation>
    <scope>NUCLEOTIDE SEQUENCE [LARGE SCALE GENOMIC DNA]</scope>
    <source>
        <strain evidence="4 5">CA85</strain>
    </source>
</reference>
<evidence type="ECO:0000259" key="3">
    <source>
        <dbReference type="Pfam" id="PF00884"/>
    </source>
</evidence>
<dbReference type="InterPro" id="IPR050738">
    <property type="entry name" value="Sulfatase"/>
</dbReference>
<dbReference type="EMBL" id="SJPK01000001">
    <property type="protein sequence ID" value="TWT75435.1"/>
    <property type="molecule type" value="Genomic_DNA"/>
</dbReference>
<proteinExistence type="inferred from homology"/>
<comment type="caution">
    <text evidence="4">The sequence shown here is derived from an EMBL/GenBank/DDBJ whole genome shotgun (WGS) entry which is preliminary data.</text>
</comment>
<sequence length="472" mass="52771">MRYRTIFSLILAMVMMGTSRGEEPVQPPNIILMMADDLGWGDLKSFRPESPIHTPHLDEMAASGITFDRFYAAAPVCSPTRGSCLTGRHPFRYGIYFANTGQLKTEELTLAELLQKQGYKTGHFGKWHLGTLTTTEKDANRGGPKSTEVYSPPWENGFDTCFSTESKVPTWDPMRKPKTGPTKIGWDSLGADEEDAPYGTYYWNERGEKVTDNLDGDDSRVLMDRAVPFVKQAAGEKKPFFAVIWFHTPHLPVVAGPKYAKMYSQYDLHERNYYGCVTAMDDQIGRLRKTLADAGVTDNTMLWFCSDNGPEGNAKSPGSAGDFRGRKRSLYEGGVRVPGILQWPSQVKPGRVTSFPAVTSDYLPTILDTLSVQYAGARPLDGISLLPVLQGTQSERTEPIGFQSRNQVAWTTNRYKLFSGNGGKTLELYDLLNDPSEQNDLSSSHPEIVARLWDEFRQWQSSCQESDQGSDY</sequence>
<dbReference type="Gene3D" id="3.30.1120.10">
    <property type="match status" value="1"/>
</dbReference>
<evidence type="ECO:0000313" key="4">
    <source>
        <dbReference type="EMBL" id="TWT75435.1"/>
    </source>
</evidence>
<name>A0A5C5YKI8_9BACT</name>
<dbReference type="PANTHER" id="PTHR42693:SF53">
    <property type="entry name" value="ENDO-4-O-SULFATASE"/>
    <property type="match status" value="1"/>
</dbReference>
<keyword evidence="2 4" id="KW-0378">Hydrolase</keyword>
<feature type="domain" description="Sulfatase N-terminal" evidence="3">
    <location>
        <begin position="28"/>
        <end position="370"/>
    </location>
</feature>
<dbReference type="Pfam" id="PF00884">
    <property type="entry name" value="Sulfatase"/>
    <property type="match status" value="1"/>
</dbReference>
<evidence type="ECO:0000313" key="5">
    <source>
        <dbReference type="Proteomes" id="UP000318053"/>
    </source>
</evidence>
<organism evidence="4 5">
    <name type="scientific">Allorhodopirellula solitaria</name>
    <dbReference type="NCBI Taxonomy" id="2527987"/>
    <lineage>
        <taxon>Bacteria</taxon>
        <taxon>Pseudomonadati</taxon>
        <taxon>Planctomycetota</taxon>
        <taxon>Planctomycetia</taxon>
        <taxon>Pirellulales</taxon>
        <taxon>Pirellulaceae</taxon>
        <taxon>Allorhodopirellula</taxon>
    </lineage>
</organism>
<accession>A0A5C5YKI8</accession>
<comment type="similarity">
    <text evidence="1">Belongs to the sulfatase family.</text>
</comment>
<dbReference type="PANTHER" id="PTHR42693">
    <property type="entry name" value="ARYLSULFATASE FAMILY MEMBER"/>
    <property type="match status" value="1"/>
</dbReference>
<dbReference type="GO" id="GO:0004065">
    <property type="term" value="F:arylsulfatase activity"/>
    <property type="evidence" value="ECO:0007669"/>
    <property type="project" value="UniProtKB-EC"/>
</dbReference>
<evidence type="ECO:0000256" key="1">
    <source>
        <dbReference type="ARBA" id="ARBA00008779"/>
    </source>
</evidence>
<evidence type="ECO:0000256" key="2">
    <source>
        <dbReference type="ARBA" id="ARBA00022801"/>
    </source>
</evidence>
<protein>
    <submittedName>
        <fullName evidence="4">Arylsulfatase</fullName>
        <ecNumber evidence="4">3.1.6.1</ecNumber>
    </submittedName>
</protein>
<dbReference type="Proteomes" id="UP000318053">
    <property type="component" value="Unassembled WGS sequence"/>
</dbReference>
<dbReference type="Gene3D" id="3.40.720.10">
    <property type="entry name" value="Alkaline Phosphatase, subunit A"/>
    <property type="match status" value="1"/>
</dbReference>
<gene>
    <name evidence="4" type="primary">atsA_11</name>
    <name evidence="4" type="ORF">CA85_07260</name>
</gene>
<keyword evidence="5" id="KW-1185">Reference proteome</keyword>
<dbReference type="SUPFAM" id="SSF53649">
    <property type="entry name" value="Alkaline phosphatase-like"/>
    <property type="match status" value="1"/>
</dbReference>
<dbReference type="AlphaFoldDB" id="A0A5C5YKI8"/>
<dbReference type="InterPro" id="IPR000917">
    <property type="entry name" value="Sulfatase_N"/>
</dbReference>
<dbReference type="EC" id="3.1.6.1" evidence="4"/>
<dbReference type="InterPro" id="IPR017850">
    <property type="entry name" value="Alkaline_phosphatase_core_sf"/>
</dbReference>